<evidence type="ECO:0000313" key="1">
    <source>
        <dbReference type="EMBL" id="MCW7551129.1"/>
    </source>
</evidence>
<keyword evidence="2" id="KW-1185">Reference proteome</keyword>
<sequence>MANMFMKLGDLKIKKGKGATALLTGGDKGGKDNYFTIRSLNFRVGREILMEIGNGLNLSTGKMHLSPVTFTKEMDGASEIILSRMLVPGEKGDTVDIIITKPDEEGKGAQVYLHVQLKKARVIECDLNIAEGAKPFECYAFAYSRILVKYWSEDEGGDLSPGGDVIYNLSTAEAESHAITGGGSSSPDAV</sequence>
<reference evidence="1 2" key="1">
    <citation type="submission" date="2022-10" db="EMBL/GenBank/DDBJ databases">
        <title>High-quality genome sequences of two octocoral-associated bacteria, Endozoicomonas euniceicola EF212 and Endozoicomonas gorgoniicola PS125.</title>
        <authorList>
            <person name="Chiou Y.-J."/>
            <person name="Chen Y.-H."/>
        </authorList>
    </citation>
    <scope>NUCLEOTIDE SEQUENCE [LARGE SCALE GENOMIC DNA]</scope>
    <source>
        <strain evidence="1 2">PS125</strain>
    </source>
</reference>
<dbReference type="Proteomes" id="UP001209854">
    <property type="component" value="Unassembled WGS sequence"/>
</dbReference>
<comment type="caution">
    <text evidence="1">The sequence shown here is derived from an EMBL/GenBank/DDBJ whole genome shotgun (WGS) entry which is preliminary data.</text>
</comment>
<dbReference type="EMBL" id="JAPFCC010000001">
    <property type="protein sequence ID" value="MCW7551129.1"/>
    <property type="molecule type" value="Genomic_DNA"/>
</dbReference>
<dbReference type="InterPro" id="IPR036624">
    <property type="entry name" value="Hcp1-lik_sf"/>
</dbReference>
<dbReference type="Gene3D" id="2.30.110.20">
    <property type="entry name" value="Hcp1-like"/>
    <property type="match status" value="1"/>
</dbReference>
<accession>A0ABT3MQ17</accession>
<evidence type="ECO:0000313" key="2">
    <source>
        <dbReference type="Proteomes" id="UP001209854"/>
    </source>
</evidence>
<gene>
    <name evidence="1" type="ORF">NX722_00335</name>
</gene>
<dbReference type="Pfam" id="PF05638">
    <property type="entry name" value="T6SS_HCP"/>
    <property type="match status" value="1"/>
</dbReference>
<organism evidence="1 2">
    <name type="scientific">Endozoicomonas gorgoniicola</name>
    <dbReference type="NCBI Taxonomy" id="1234144"/>
    <lineage>
        <taxon>Bacteria</taxon>
        <taxon>Pseudomonadati</taxon>
        <taxon>Pseudomonadota</taxon>
        <taxon>Gammaproteobacteria</taxon>
        <taxon>Oceanospirillales</taxon>
        <taxon>Endozoicomonadaceae</taxon>
        <taxon>Endozoicomonas</taxon>
    </lineage>
</organism>
<protein>
    <submittedName>
        <fullName evidence="1">Type VI secretion system tube protein Hcp</fullName>
    </submittedName>
</protein>
<dbReference type="SUPFAM" id="SSF141452">
    <property type="entry name" value="Hcp1-like"/>
    <property type="match status" value="1"/>
</dbReference>
<dbReference type="InterPro" id="IPR008514">
    <property type="entry name" value="T6SS_Hcp"/>
</dbReference>
<proteinExistence type="predicted"/>
<dbReference type="RefSeq" id="WP_262566201.1">
    <property type="nucleotide sequence ID" value="NZ_JAPFCC010000001.1"/>
</dbReference>
<name>A0ABT3MQ17_9GAMM</name>